<evidence type="ECO:0000256" key="1">
    <source>
        <dbReference type="ARBA" id="ARBA00004651"/>
    </source>
</evidence>
<dbReference type="GO" id="GO:0005886">
    <property type="term" value="C:plasma membrane"/>
    <property type="evidence" value="ECO:0007669"/>
    <property type="project" value="UniProtKB-SubCell"/>
</dbReference>
<dbReference type="AlphaFoldDB" id="A0A376CJN8"/>
<protein>
    <submittedName>
        <fullName evidence="10">Binding-protein-dependent integral membrane transport protein</fullName>
    </submittedName>
</protein>
<feature type="compositionally biased region" description="Basic and acidic residues" evidence="8">
    <location>
        <begin position="324"/>
        <end position="334"/>
    </location>
</feature>
<proteinExistence type="inferred from homology"/>
<evidence type="ECO:0000256" key="2">
    <source>
        <dbReference type="ARBA" id="ARBA00022448"/>
    </source>
</evidence>
<dbReference type="SUPFAM" id="SSF161098">
    <property type="entry name" value="MetI-like"/>
    <property type="match status" value="1"/>
</dbReference>
<feature type="transmembrane region" description="Helical" evidence="7">
    <location>
        <begin position="187"/>
        <end position="206"/>
    </location>
</feature>
<dbReference type="CDD" id="cd06261">
    <property type="entry name" value="TM_PBP2"/>
    <property type="match status" value="1"/>
</dbReference>
<dbReference type="InterPro" id="IPR035906">
    <property type="entry name" value="MetI-like_sf"/>
</dbReference>
<comment type="similarity">
    <text evidence="7">Belongs to the binding-protein-dependent transport system permease family.</text>
</comment>
<gene>
    <name evidence="10" type="primary">dppB_1</name>
    <name evidence="10" type="ORF">NCTC11862_00282</name>
</gene>
<feature type="transmembrane region" description="Helical" evidence="7">
    <location>
        <begin position="134"/>
        <end position="167"/>
    </location>
</feature>
<keyword evidence="4 7" id="KW-0812">Transmembrane</keyword>
<feature type="transmembrane region" description="Helical" evidence="7">
    <location>
        <begin position="247"/>
        <end position="269"/>
    </location>
</feature>
<feature type="domain" description="ABC transmembrane type-1" evidence="9">
    <location>
        <begin position="98"/>
        <end position="312"/>
    </location>
</feature>
<feature type="transmembrane region" description="Helical" evidence="7">
    <location>
        <begin position="6"/>
        <end position="28"/>
    </location>
</feature>
<keyword evidence="3" id="KW-1003">Cell membrane</keyword>
<dbReference type="RefSeq" id="WP_018580704.1">
    <property type="nucleotide sequence ID" value="NZ_UFXQ01000001.1"/>
</dbReference>
<feature type="region of interest" description="Disordered" evidence="8">
    <location>
        <begin position="322"/>
        <end position="346"/>
    </location>
</feature>
<dbReference type="InterPro" id="IPR000515">
    <property type="entry name" value="MetI-like"/>
</dbReference>
<evidence type="ECO:0000313" key="10">
    <source>
        <dbReference type="EMBL" id="STC68525.1"/>
    </source>
</evidence>
<feature type="transmembrane region" description="Helical" evidence="7">
    <location>
        <begin position="289"/>
        <end position="315"/>
    </location>
</feature>
<dbReference type="STRING" id="35756.GCA_001044155_01562"/>
<dbReference type="OrthoDB" id="147639at2"/>
<evidence type="ECO:0000256" key="4">
    <source>
        <dbReference type="ARBA" id="ARBA00022692"/>
    </source>
</evidence>
<evidence type="ECO:0000256" key="6">
    <source>
        <dbReference type="ARBA" id="ARBA00023136"/>
    </source>
</evidence>
<dbReference type="PANTHER" id="PTHR43163">
    <property type="entry name" value="DIPEPTIDE TRANSPORT SYSTEM PERMEASE PROTEIN DPPB-RELATED"/>
    <property type="match status" value="1"/>
</dbReference>
<evidence type="ECO:0000313" key="11">
    <source>
        <dbReference type="Proteomes" id="UP000254467"/>
    </source>
</evidence>
<keyword evidence="2 7" id="KW-0813">Transport</keyword>
<evidence type="ECO:0000256" key="3">
    <source>
        <dbReference type="ARBA" id="ARBA00022475"/>
    </source>
</evidence>
<dbReference type="EMBL" id="UFXQ01000001">
    <property type="protein sequence ID" value="STC68525.1"/>
    <property type="molecule type" value="Genomic_DNA"/>
</dbReference>
<evidence type="ECO:0000259" key="9">
    <source>
        <dbReference type="PROSITE" id="PS50928"/>
    </source>
</evidence>
<dbReference type="Pfam" id="PF00528">
    <property type="entry name" value="BPD_transp_1"/>
    <property type="match status" value="1"/>
</dbReference>
<dbReference type="GO" id="GO:0055085">
    <property type="term" value="P:transmembrane transport"/>
    <property type="evidence" value="ECO:0007669"/>
    <property type="project" value="InterPro"/>
</dbReference>
<comment type="subcellular location">
    <subcellularLocation>
        <location evidence="1 7">Cell membrane</location>
        <topology evidence="1 7">Multi-pass membrane protein</topology>
    </subcellularLocation>
</comment>
<name>A0A376CJN8_9CORY</name>
<keyword evidence="11" id="KW-1185">Reference proteome</keyword>
<feature type="transmembrane region" description="Helical" evidence="7">
    <location>
        <begin position="93"/>
        <end position="122"/>
    </location>
</feature>
<dbReference type="Proteomes" id="UP000254467">
    <property type="component" value="Unassembled WGS sequence"/>
</dbReference>
<keyword evidence="5 7" id="KW-1133">Transmembrane helix</keyword>
<sequence>MELKRLAFAILRLAGLLFSVTLVAFLLVEFSPIDPIAQYINDLQGISDEQIAQIAALWGQDQPWWQRYFGWLGGLLTGDMGTSYIYRRDVADILAYAVSNSLILMAVSWVLSAVIGYGLGVLAGARKGGILDRIIVAITYLLTSTPTFVVGLVLIMIFAVYLGWVPIGMSQPLGMLSDEVTFADRFRHALMPAITVALVGISSVTLHTRQAMVAFMDSDVVRFARSRGMSTATIVWRQGIRNTIVPAIMLQFTTLSSLVGGSVLAETVFSYHGLGSTITQAGLNGDVPLLLGAVVITAVVVFVGNLLADIIAVALEPRMKKSKQAQEKHGKEPGDALNAVPASTHP</sequence>
<dbReference type="PANTHER" id="PTHR43163:SF9">
    <property type="entry name" value="ABC TRANSPORTER PERMEASE PROTEIN"/>
    <property type="match status" value="1"/>
</dbReference>
<accession>A0A376CJN8</accession>
<evidence type="ECO:0000256" key="5">
    <source>
        <dbReference type="ARBA" id="ARBA00022989"/>
    </source>
</evidence>
<organism evidence="10 11">
    <name type="scientific">Corynebacterium pilosum</name>
    <dbReference type="NCBI Taxonomy" id="35756"/>
    <lineage>
        <taxon>Bacteria</taxon>
        <taxon>Bacillati</taxon>
        <taxon>Actinomycetota</taxon>
        <taxon>Actinomycetes</taxon>
        <taxon>Mycobacteriales</taxon>
        <taxon>Corynebacteriaceae</taxon>
        <taxon>Corynebacterium</taxon>
    </lineage>
</organism>
<evidence type="ECO:0000256" key="8">
    <source>
        <dbReference type="SAM" id="MobiDB-lite"/>
    </source>
</evidence>
<reference evidence="10 11" key="1">
    <citation type="submission" date="2018-06" db="EMBL/GenBank/DDBJ databases">
        <authorList>
            <consortium name="Pathogen Informatics"/>
            <person name="Doyle S."/>
        </authorList>
    </citation>
    <scope>NUCLEOTIDE SEQUENCE [LARGE SCALE GENOMIC DNA]</scope>
    <source>
        <strain evidence="10 11">NCTC11862</strain>
    </source>
</reference>
<dbReference type="PROSITE" id="PS50928">
    <property type="entry name" value="ABC_TM1"/>
    <property type="match status" value="1"/>
</dbReference>
<dbReference type="Gene3D" id="1.10.3720.10">
    <property type="entry name" value="MetI-like"/>
    <property type="match status" value="1"/>
</dbReference>
<evidence type="ECO:0000256" key="7">
    <source>
        <dbReference type="RuleBase" id="RU363032"/>
    </source>
</evidence>
<keyword evidence="6 7" id="KW-0472">Membrane</keyword>